<keyword evidence="5 6" id="KW-0472">Membrane</keyword>
<dbReference type="AlphaFoldDB" id="A0AA38Z691"/>
<dbReference type="Pfam" id="PF01554">
    <property type="entry name" value="MatE"/>
    <property type="match status" value="2"/>
</dbReference>
<dbReference type="NCBIfam" id="TIGR00797">
    <property type="entry name" value="matE"/>
    <property type="match status" value="1"/>
</dbReference>
<evidence type="ECO:0000256" key="4">
    <source>
        <dbReference type="ARBA" id="ARBA00022989"/>
    </source>
</evidence>
<feature type="transmembrane region" description="Helical" evidence="6">
    <location>
        <begin position="388"/>
        <end position="412"/>
    </location>
</feature>
<dbReference type="PANTHER" id="PTHR11206">
    <property type="entry name" value="MULTIDRUG RESISTANCE PROTEIN"/>
    <property type="match status" value="1"/>
</dbReference>
<sequence>MEMGGNMGVFRKEMKKTSLLAAPMVVTTLLQYLMQVVSLMMVGHLGRLPLSAVAIATALTNVSGFSLLSGMAGGLETLCGQAYGAQQYHKLGNYTYSAIISLALVCVPISVLWIFMDKLLILIGQDPLISLEARKYSVWLIPGLFGCAVLKPTVRYLQTQSLILPLLISSFIVLCFHVPVCWILIFKLELGDIGAAVAFCLSNWYNVILLGLYVKYSSACEATRMKFSKETFLVIVEFFRFAVPAAVMVCLKWWSCELITLLSGLLPNPKLESSVLAICLTITTLHFTIPYGLGAVASTRVSNELGAGNSQAAQIAVWPVILLAVIDAVTVSTVLFSCRYVLGEAYSNDKQVVGYVAVMTPLICISIMMDSLQGVLSGVPRGSGRQKIGAYVNLGAFYLVGVPVAVILGFVLRLKGKGLWIGIVAGSVVQATLLFLITGFTN</sequence>
<feature type="transmembrane region" description="Helical" evidence="6">
    <location>
        <begin position="166"/>
        <end position="187"/>
    </location>
</feature>
<dbReference type="GO" id="GO:0042910">
    <property type="term" value="F:xenobiotic transmembrane transporter activity"/>
    <property type="evidence" value="ECO:0007669"/>
    <property type="project" value="InterPro"/>
</dbReference>
<keyword evidence="3 6" id="KW-0812">Transmembrane</keyword>
<accession>A0AA38Z691</accession>
<feature type="transmembrane region" description="Helical" evidence="6">
    <location>
        <begin position="418"/>
        <end position="440"/>
    </location>
</feature>
<feature type="transmembrane region" description="Helical" evidence="6">
    <location>
        <begin position="48"/>
        <end position="73"/>
    </location>
</feature>
<feature type="transmembrane region" description="Helical" evidence="6">
    <location>
        <begin position="136"/>
        <end position="154"/>
    </location>
</feature>
<evidence type="ECO:0000256" key="5">
    <source>
        <dbReference type="ARBA" id="ARBA00023136"/>
    </source>
</evidence>
<evidence type="ECO:0000256" key="1">
    <source>
        <dbReference type="ARBA" id="ARBA00004141"/>
    </source>
</evidence>
<protein>
    <recommendedName>
        <fullName evidence="9">Protein DETOXIFICATION</fullName>
    </recommendedName>
</protein>
<dbReference type="Proteomes" id="UP001168098">
    <property type="component" value="Unassembled WGS sequence"/>
</dbReference>
<feature type="transmembrane region" description="Helical" evidence="6">
    <location>
        <begin position="315"/>
        <end position="342"/>
    </location>
</feature>
<reference evidence="7 8" key="1">
    <citation type="journal article" date="2023" name="BMC Biotechnol.">
        <title>Vitis rotundifolia cv Carlos genome sequencing.</title>
        <authorList>
            <person name="Huff M."/>
            <person name="Hulse-Kemp A."/>
            <person name="Scheffler B."/>
            <person name="Youngblood R."/>
            <person name="Simpson S."/>
            <person name="Babiker E."/>
            <person name="Staton M."/>
        </authorList>
    </citation>
    <scope>NUCLEOTIDE SEQUENCE [LARGE SCALE GENOMIC DNA]</scope>
    <source>
        <tissue evidence="7">Leaf</tissue>
    </source>
</reference>
<evidence type="ECO:0000256" key="6">
    <source>
        <dbReference type="SAM" id="Phobius"/>
    </source>
</evidence>
<evidence type="ECO:0000256" key="2">
    <source>
        <dbReference type="ARBA" id="ARBA00010199"/>
    </source>
</evidence>
<dbReference type="CDD" id="cd13132">
    <property type="entry name" value="MATE_eukaryotic"/>
    <property type="match status" value="1"/>
</dbReference>
<feature type="transmembrane region" description="Helical" evidence="6">
    <location>
        <begin position="20"/>
        <end position="42"/>
    </location>
</feature>
<dbReference type="InterPro" id="IPR045069">
    <property type="entry name" value="MATE_euk"/>
</dbReference>
<feature type="transmembrane region" description="Helical" evidence="6">
    <location>
        <begin position="274"/>
        <end position="294"/>
    </location>
</feature>
<evidence type="ECO:0000256" key="3">
    <source>
        <dbReference type="ARBA" id="ARBA00022692"/>
    </source>
</evidence>
<dbReference type="GO" id="GO:0015297">
    <property type="term" value="F:antiporter activity"/>
    <property type="evidence" value="ECO:0007669"/>
    <property type="project" value="InterPro"/>
</dbReference>
<dbReference type="EMBL" id="JARBHA010000014">
    <property type="protein sequence ID" value="KAJ9682813.1"/>
    <property type="molecule type" value="Genomic_DNA"/>
</dbReference>
<evidence type="ECO:0000313" key="8">
    <source>
        <dbReference type="Proteomes" id="UP001168098"/>
    </source>
</evidence>
<feature type="transmembrane region" description="Helical" evidence="6">
    <location>
        <begin position="193"/>
        <end position="212"/>
    </location>
</feature>
<feature type="transmembrane region" description="Helical" evidence="6">
    <location>
        <begin position="354"/>
        <end position="376"/>
    </location>
</feature>
<keyword evidence="4 6" id="KW-1133">Transmembrane helix</keyword>
<comment type="caution">
    <text evidence="7">The sequence shown here is derived from an EMBL/GenBank/DDBJ whole genome shotgun (WGS) entry which is preliminary data.</text>
</comment>
<name>A0AA38Z691_VITRO</name>
<dbReference type="GO" id="GO:0016020">
    <property type="term" value="C:membrane"/>
    <property type="evidence" value="ECO:0007669"/>
    <property type="project" value="UniProtKB-SubCell"/>
</dbReference>
<feature type="transmembrane region" description="Helical" evidence="6">
    <location>
        <begin position="232"/>
        <end position="254"/>
    </location>
</feature>
<feature type="transmembrane region" description="Helical" evidence="6">
    <location>
        <begin position="94"/>
        <end position="116"/>
    </location>
</feature>
<proteinExistence type="inferred from homology"/>
<gene>
    <name evidence="7" type="ORF">PVL29_018689</name>
</gene>
<comment type="subcellular location">
    <subcellularLocation>
        <location evidence="1">Membrane</location>
        <topology evidence="1">Multi-pass membrane protein</topology>
    </subcellularLocation>
</comment>
<evidence type="ECO:0000313" key="7">
    <source>
        <dbReference type="EMBL" id="KAJ9682813.1"/>
    </source>
</evidence>
<comment type="similarity">
    <text evidence="2">Belongs to the multi antimicrobial extrusion (MATE) (TC 2.A.66.1) family.</text>
</comment>
<dbReference type="InterPro" id="IPR002528">
    <property type="entry name" value="MATE_fam"/>
</dbReference>
<evidence type="ECO:0008006" key="9">
    <source>
        <dbReference type="Google" id="ProtNLM"/>
    </source>
</evidence>
<dbReference type="GO" id="GO:1990961">
    <property type="term" value="P:xenobiotic detoxification by transmembrane export across the plasma membrane"/>
    <property type="evidence" value="ECO:0007669"/>
    <property type="project" value="InterPro"/>
</dbReference>
<organism evidence="7 8">
    <name type="scientific">Vitis rotundifolia</name>
    <name type="common">Muscadine grape</name>
    <dbReference type="NCBI Taxonomy" id="103349"/>
    <lineage>
        <taxon>Eukaryota</taxon>
        <taxon>Viridiplantae</taxon>
        <taxon>Streptophyta</taxon>
        <taxon>Embryophyta</taxon>
        <taxon>Tracheophyta</taxon>
        <taxon>Spermatophyta</taxon>
        <taxon>Magnoliopsida</taxon>
        <taxon>eudicotyledons</taxon>
        <taxon>Gunneridae</taxon>
        <taxon>Pentapetalae</taxon>
        <taxon>rosids</taxon>
        <taxon>Vitales</taxon>
        <taxon>Vitaceae</taxon>
        <taxon>Viteae</taxon>
        <taxon>Vitis</taxon>
    </lineage>
</organism>
<keyword evidence="8" id="KW-1185">Reference proteome</keyword>